<dbReference type="AlphaFoldDB" id="A0A0N0VDQ8"/>
<keyword evidence="8" id="KW-0206">Cytoskeleton</keyword>
<evidence type="ECO:0000256" key="8">
    <source>
        <dbReference type="ARBA" id="ARBA00023212"/>
    </source>
</evidence>
<dbReference type="GO" id="GO:0032266">
    <property type="term" value="F:phosphatidylinositol-3-phosphate binding"/>
    <property type="evidence" value="ECO:0007669"/>
    <property type="project" value="TreeGrafter"/>
</dbReference>
<evidence type="ECO:0000256" key="9">
    <source>
        <dbReference type="ARBA" id="ARBA00023273"/>
    </source>
</evidence>
<dbReference type="SMART" id="SM00683">
    <property type="entry name" value="DM16"/>
    <property type="match status" value="2"/>
</dbReference>
<evidence type="ECO:0000256" key="1">
    <source>
        <dbReference type="ARBA" id="ARBA00004309"/>
    </source>
</evidence>
<name>A0A0N0VDQ8_LEPPY</name>
<evidence type="ECO:0000313" key="12">
    <source>
        <dbReference type="EMBL" id="KPA75724.1"/>
    </source>
</evidence>
<protein>
    <recommendedName>
        <fullName evidence="11">BBSome complex member BBS5 PH domain-containing protein</fullName>
    </recommendedName>
</protein>
<accession>A0A0N0VDQ8</accession>
<feature type="domain" description="BBSome complex member BBS5 PH" evidence="11">
    <location>
        <begin position="42"/>
        <end position="96"/>
    </location>
</feature>
<evidence type="ECO:0000256" key="7">
    <source>
        <dbReference type="ARBA" id="ARBA00023136"/>
    </source>
</evidence>
<dbReference type="GO" id="GO:0034451">
    <property type="term" value="C:centriolar satellite"/>
    <property type="evidence" value="ECO:0007669"/>
    <property type="project" value="UniProtKB-SubCell"/>
</dbReference>
<evidence type="ECO:0000256" key="5">
    <source>
        <dbReference type="ARBA" id="ARBA00022490"/>
    </source>
</evidence>
<proteinExistence type="inferred from homology"/>
<feature type="domain" description="BBSome complex member BBS5 PH" evidence="11">
    <location>
        <begin position="219"/>
        <end position="272"/>
    </location>
</feature>
<dbReference type="PANTHER" id="PTHR21351">
    <property type="entry name" value="BARDET-BIEDL SYNDROME PROTEIN 5"/>
    <property type="match status" value="1"/>
</dbReference>
<keyword evidence="6" id="KW-0969">Cilium</keyword>
<dbReference type="GO" id="GO:0034464">
    <property type="term" value="C:BBSome"/>
    <property type="evidence" value="ECO:0007669"/>
    <property type="project" value="InterPro"/>
</dbReference>
<sequence length="441" mass="47883">MPKNRKSAKPAKGITKAFSFWQDREIRFDSPVSVLQLRDNTEHVYATFKNVEDTKGNGGHSGVLLVTNLRLLWWSTARSTLNLSIGYYCMQQVTAQETQSKMAGGTTESLTINAKFGASRFQFLFSVVHGPSSAEGGTSGGSGSSGHGGSAGQVNTLLTHAEATAQRTALAQKDAAAQRRLHATVHAVRSAYDSTRVYRELRVRGAVVQGGNVVLLPGEQVISRNAGITNVSKEEGVIGVFVATNIRVVWFAAAESFNVSVPYLQFTGLRSQQSRFGQTLVIETSSYAGNFVLGFRVDSDEKLKEMYTEIGSLWRTWTARPILGMHVELQDTMSASMLEDTLDDEDLPKTGAQQRSSQQARVWDALMKSNTGGGAGKSERQLEGHDVVQDAPSDAFAAYYADEGQKGADRRPVYEPSIGLAVEKLRKGATMQSLWDASVPS</sequence>
<dbReference type="VEuPathDB" id="TriTrypDB:LpyrH10_23_0560"/>
<dbReference type="PANTHER" id="PTHR21351:SF0">
    <property type="entry name" value="BARDET-BIEDL SYNDROME 5 PROTEIN"/>
    <property type="match status" value="1"/>
</dbReference>
<keyword evidence="13" id="KW-1185">Reference proteome</keyword>
<dbReference type="InterPro" id="IPR030804">
    <property type="entry name" value="BBS5/fem-3"/>
</dbReference>
<keyword evidence="9" id="KW-0966">Cell projection</keyword>
<dbReference type="GO" id="GO:0060271">
    <property type="term" value="P:cilium assembly"/>
    <property type="evidence" value="ECO:0007669"/>
    <property type="project" value="TreeGrafter"/>
</dbReference>
<feature type="compositionally biased region" description="Gly residues" evidence="10">
    <location>
        <begin position="137"/>
        <end position="151"/>
    </location>
</feature>
<dbReference type="EMBL" id="LGTL01000023">
    <property type="protein sequence ID" value="KPA75724.1"/>
    <property type="molecule type" value="Genomic_DNA"/>
</dbReference>
<keyword evidence="5" id="KW-0963">Cytoplasm</keyword>
<dbReference type="OMA" id="PNFGIQY"/>
<dbReference type="GO" id="GO:0060170">
    <property type="term" value="C:ciliary membrane"/>
    <property type="evidence" value="ECO:0007669"/>
    <property type="project" value="UniProtKB-SubCell"/>
</dbReference>
<dbReference type="InterPro" id="IPR014003">
    <property type="entry name" value="BBS5_PH"/>
</dbReference>
<evidence type="ECO:0000256" key="3">
    <source>
        <dbReference type="ARBA" id="ARBA00005822"/>
    </source>
</evidence>
<dbReference type="Pfam" id="PF07289">
    <property type="entry name" value="BBL5"/>
    <property type="match status" value="1"/>
</dbReference>
<comment type="caution">
    <text evidence="12">The sequence shown here is derived from an EMBL/GenBank/DDBJ whole genome shotgun (WGS) entry which is preliminary data.</text>
</comment>
<dbReference type="GO" id="GO:0036064">
    <property type="term" value="C:ciliary basal body"/>
    <property type="evidence" value="ECO:0007669"/>
    <property type="project" value="TreeGrafter"/>
</dbReference>
<feature type="region of interest" description="Disordered" evidence="10">
    <location>
        <begin position="134"/>
        <end position="153"/>
    </location>
</feature>
<dbReference type="Proteomes" id="UP000037923">
    <property type="component" value="Unassembled WGS sequence"/>
</dbReference>
<comment type="subcellular location">
    <subcellularLocation>
        <location evidence="1">Cell projection</location>
        <location evidence="1">Cilium membrane</location>
    </subcellularLocation>
    <subcellularLocation>
        <location evidence="2">Cytoplasm</location>
        <location evidence="2">Cytoskeleton</location>
        <location evidence="2">Microtubule organizing center</location>
        <location evidence="2">Centrosome</location>
        <location evidence="2">Centriolar satellite</location>
    </subcellularLocation>
</comment>
<dbReference type="RefSeq" id="XP_015654163.1">
    <property type="nucleotide sequence ID" value="XM_015807214.1"/>
</dbReference>
<dbReference type="GeneID" id="26908556"/>
<evidence type="ECO:0000256" key="4">
    <source>
        <dbReference type="ARBA" id="ARBA00022475"/>
    </source>
</evidence>
<dbReference type="OrthoDB" id="10261999at2759"/>
<keyword evidence="7" id="KW-0472">Membrane</keyword>
<comment type="similarity">
    <text evidence="3">Belongs to the BBS5 family.</text>
</comment>
<gene>
    <name evidence="12" type="ORF">ABB37_08271</name>
</gene>
<keyword evidence="4" id="KW-1003">Cell membrane</keyword>
<evidence type="ECO:0000256" key="2">
    <source>
        <dbReference type="ARBA" id="ARBA00004607"/>
    </source>
</evidence>
<reference evidence="12 13" key="1">
    <citation type="submission" date="2015-07" db="EMBL/GenBank/DDBJ databases">
        <title>High-quality genome of monoxenous trypanosomatid Leptomonas pyrrhocoris.</title>
        <authorList>
            <person name="Flegontov P."/>
            <person name="Butenko A."/>
            <person name="Firsov S."/>
            <person name="Vlcek C."/>
            <person name="Logacheva M.D."/>
            <person name="Field M."/>
            <person name="Filatov D."/>
            <person name="Flegontova O."/>
            <person name="Gerasimov E."/>
            <person name="Jackson A.P."/>
            <person name="Kelly S."/>
            <person name="Opperdoes F."/>
            <person name="O'Reilly A."/>
            <person name="Votypka J."/>
            <person name="Yurchenko V."/>
            <person name="Lukes J."/>
        </authorList>
    </citation>
    <scope>NUCLEOTIDE SEQUENCE [LARGE SCALE GENOMIC DNA]</scope>
    <source>
        <strain evidence="12">H10</strain>
    </source>
</reference>
<evidence type="ECO:0000256" key="6">
    <source>
        <dbReference type="ARBA" id="ARBA00023069"/>
    </source>
</evidence>
<evidence type="ECO:0000313" key="13">
    <source>
        <dbReference type="Proteomes" id="UP000037923"/>
    </source>
</evidence>
<evidence type="ECO:0000259" key="11">
    <source>
        <dbReference type="SMART" id="SM00683"/>
    </source>
</evidence>
<dbReference type="InterPro" id="IPR006606">
    <property type="entry name" value="BBL5"/>
</dbReference>
<organism evidence="12 13">
    <name type="scientific">Leptomonas pyrrhocoris</name>
    <name type="common">Firebug parasite</name>
    <dbReference type="NCBI Taxonomy" id="157538"/>
    <lineage>
        <taxon>Eukaryota</taxon>
        <taxon>Discoba</taxon>
        <taxon>Euglenozoa</taxon>
        <taxon>Kinetoplastea</taxon>
        <taxon>Metakinetoplastina</taxon>
        <taxon>Trypanosomatida</taxon>
        <taxon>Trypanosomatidae</taxon>
        <taxon>Leishmaniinae</taxon>
        <taxon>Leptomonas</taxon>
    </lineage>
</organism>
<dbReference type="PIRSF" id="PIRSF010072">
    <property type="entry name" value="DUF1448"/>
    <property type="match status" value="1"/>
</dbReference>
<evidence type="ECO:0000256" key="10">
    <source>
        <dbReference type="SAM" id="MobiDB-lite"/>
    </source>
</evidence>